<organism evidence="11 12">
    <name type="scientific">Candidatus Flavonifractor merdigallinarum</name>
    <dbReference type="NCBI Taxonomy" id="2838589"/>
    <lineage>
        <taxon>Bacteria</taxon>
        <taxon>Bacillati</taxon>
        <taxon>Bacillota</taxon>
        <taxon>Clostridia</taxon>
        <taxon>Eubacteriales</taxon>
        <taxon>Oscillospiraceae</taxon>
        <taxon>Flavonifractor</taxon>
    </lineage>
</organism>
<evidence type="ECO:0000256" key="6">
    <source>
        <dbReference type="ARBA" id="ARBA00022679"/>
    </source>
</evidence>
<evidence type="ECO:0000256" key="3">
    <source>
        <dbReference type="ARBA" id="ARBA00012560"/>
    </source>
</evidence>
<evidence type="ECO:0000256" key="7">
    <source>
        <dbReference type="ARBA" id="ARBA00023277"/>
    </source>
</evidence>
<keyword evidence="7 10" id="KW-0119">Carbohydrate metabolism</keyword>
<keyword evidence="6 10" id="KW-0808">Transferase</keyword>
<evidence type="ECO:0000313" key="12">
    <source>
        <dbReference type="Proteomes" id="UP000823868"/>
    </source>
</evidence>
<dbReference type="EMBL" id="DXDX01000006">
    <property type="protein sequence ID" value="HIY20332.1"/>
    <property type="molecule type" value="Genomic_DNA"/>
</dbReference>
<comment type="catalytic activity">
    <reaction evidence="1 10">
        <text>Transfers a segment of a (1-&gt;4)-alpha-D-glucan to a new position in an acceptor, which may be glucose or a (1-&gt;4)-alpha-D-glucan.</text>
        <dbReference type="EC" id="2.4.1.25"/>
    </reaction>
</comment>
<dbReference type="PANTHER" id="PTHR32438:SF5">
    <property type="entry name" value="4-ALPHA-GLUCANOTRANSFERASE DPE1, CHLOROPLASTIC_AMYLOPLASTIC"/>
    <property type="match status" value="1"/>
</dbReference>
<evidence type="ECO:0000256" key="9">
    <source>
        <dbReference type="ARBA" id="ARBA00031501"/>
    </source>
</evidence>
<dbReference type="InterPro" id="IPR003385">
    <property type="entry name" value="Glyco_hydro_77"/>
</dbReference>
<evidence type="ECO:0000256" key="1">
    <source>
        <dbReference type="ARBA" id="ARBA00000439"/>
    </source>
</evidence>
<sequence length="495" mass="56181">MLEYRSSGILLPVSALPGPYGIGMLGEQARRFVDFLAAGGQHYWQILPLVPPGGGDSPYMSPSSFAGNPLFLDLDMLAEEGLLTPQELESAQCPNPDRVDYAWIHKTRPALLRKAWERGKKQYAKEVEAFLEEEKSWLPDYVLFMALRAKFDGAELKDWPDDARTREPKALQKLREELAEDCQYYAFLQYLFFLQWTALKQYANERGILILGDLPIYVSPDSAEVWAHPELFQLDEDYMPTAVAGVPPDAFTDEGQHWGNPLYDWEYHKKTGYAWWRARGEHMARLYDTVRVDHFRGFHTYWSIPLKAKSAKEGHWEPGPGMDLVKVLESVPGLSLIAEDLGDLDDTVRDFIANSGLPGMRILVYAFDPVGESAYLPHNCTPNSIIYTGTHDTPTFVQWLFDEANPQERAYALEYLRLREDEGFGWGAVCGAWMSPSRLAIAPLQDLLGLGADARMNAPGTMGPQNWSWRVREAALNPDVSGHLRRVTRTYRRCL</sequence>
<evidence type="ECO:0000256" key="5">
    <source>
        <dbReference type="ARBA" id="ARBA00022676"/>
    </source>
</evidence>
<dbReference type="GO" id="GO:0005975">
    <property type="term" value="P:carbohydrate metabolic process"/>
    <property type="evidence" value="ECO:0007669"/>
    <property type="project" value="InterPro"/>
</dbReference>
<dbReference type="GO" id="GO:0004134">
    <property type="term" value="F:4-alpha-glucanotransferase activity"/>
    <property type="evidence" value="ECO:0007669"/>
    <property type="project" value="UniProtKB-EC"/>
</dbReference>
<accession>A0A9D1Y6N2</accession>
<protein>
    <recommendedName>
        <fullName evidence="4 10">4-alpha-glucanotransferase</fullName>
        <ecNumber evidence="3 10">2.4.1.25</ecNumber>
    </recommendedName>
    <alternativeName>
        <fullName evidence="8 10">Amylomaltase</fullName>
    </alternativeName>
    <alternativeName>
        <fullName evidence="9 10">Disproportionating enzyme</fullName>
    </alternativeName>
</protein>
<evidence type="ECO:0000313" key="11">
    <source>
        <dbReference type="EMBL" id="HIY20332.1"/>
    </source>
</evidence>
<dbReference type="Gene3D" id="3.20.20.80">
    <property type="entry name" value="Glycosidases"/>
    <property type="match status" value="1"/>
</dbReference>
<evidence type="ECO:0000256" key="4">
    <source>
        <dbReference type="ARBA" id="ARBA00020295"/>
    </source>
</evidence>
<dbReference type="InterPro" id="IPR017853">
    <property type="entry name" value="GH"/>
</dbReference>
<dbReference type="SUPFAM" id="SSF51445">
    <property type="entry name" value="(Trans)glycosidases"/>
    <property type="match status" value="1"/>
</dbReference>
<dbReference type="Proteomes" id="UP000823868">
    <property type="component" value="Unassembled WGS sequence"/>
</dbReference>
<name>A0A9D1Y6N2_9FIRM</name>
<evidence type="ECO:0000256" key="2">
    <source>
        <dbReference type="ARBA" id="ARBA00005684"/>
    </source>
</evidence>
<reference evidence="11" key="2">
    <citation type="submission" date="2021-04" db="EMBL/GenBank/DDBJ databases">
        <authorList>
            <person name="Gilroy R."/>
        </authorList>
    </citation>
    <scope>NUCLEOTIDE SEQUENCE</scope>
    <source>
        <strain evidence="11">ChiBcec16_6824</strain>
    </source>
</reference>
<comment type="caution">
    <text evidence="11">The sequence shown here is derived from an EMBL/GenBank/DDBJ whole genome shotgun (WGS) entry which is preliminary data.</text>
</comment>
<proteinExistence type="inferred from homology"/>
<evidence type="ECO:0000256" key="10">
    <source>
        <dbReference type="RuleBase" id="RU361207"/>
    </source>
</evidence>
<comment type="similarity">
    <text evidence="2 10">Belongs to the disproportionating enzyme family.</text>
</comment>
<keyword evidence="5 10" id="KW-0328">Glycosyltransferase</keyword>
<dbReference type="NCBIfam" id="TIGR00217">
    <property type="entry name" value="malQ"/>
    <property type="match status" value="1"/>
</dbReference>
<dbReference type="EC" id="2.4.1.25" evidence="3 10"/>
<gene>
    <name evidence="11" type="primary">malQ</name>
    <name evidence="11" type="ORF">H9841_00330</name>
</gene>
<evidence type="ECO:0000256" key="8">
    <source>
        <dbReference type="ARBA" id="ARBA00031423"/>
    </source>
</evidence>
<reference evidence="11" key="1">
    <citation type="journal article" date="2021" name="PeerJ">
        <title>Extensive microbial diversity within the chicken gut microbiome revealed by metagenomics and culture.</title>
        <authorList>
            <person name="Gilroy R."/>
            <person name="Ravi A."/>
            <person name="Getino M."/>
            <person name="Pursley I."/>
            <person name="Horton D.L."/>
            <person name="Alikhan N.F."/>
            <person name="Baker D."/>
            <person name="Gharbi K."/>
            <person name="Hall N."/>
            <person name="Watson M."/>
            <person name="Adriaenssens E.M."/>
            <person name="Foster-Nyarko E."/>
            <person name="Jarju S."/>
            <person name="Secka A."/>
            <person name="Antonio M."/>
            <person name="Oren A."/>
            <person name="Chaudhuri R.R."/>
            <person name="La Ragione R."/>
            <person name="Hildebrand F."/>
            <person name="Pallen M.J."/>
        </authorList>
    </citation>
    <scope>NUCLEOTIDE SEQUENCE</scope>
    <source>
        <strain evidence="11">ChiBcec16_6824</strain>
    </source>
</reference>
<dbReference type="NCBIfam" id="NF011080">
    <property type="entry name" value="PRK14508.1-3"/>
    <property type="match status" value="1"/>
</dbReference>
<dbReference type="Pfam" id="PF02446">
    <property type="entry name" value="Glyco_hydro_77"/>
    <property type="match status" value="1"/>
</dbReference>
<dbReference type="PANTHER" id="PTHR32438">
    <property type="entry name" value="4-ALPHA-GLUCANOTRANSFERASE DPE1, CHLOROPLASTIC/AMYLOPLASTIC"/>
    <property type="match status" value="1"/>
</dbReference>
<dbReference type="AlphaFoldDB" id="A0A9D1Y6N2"/>